<evidence type="ECO:0000256" key="1">
    <source>
        <dbReference type="ARBA" id="ARBA00022679"/>
    </source>
</evidence>
<reference evidence="5 6" key="1">
    <citation type="journal article" date="2014" name="Genome Biol. Evol.">
        <title>The genome of the myxosporean Thelohanellus kitauei shows adaptations to nutrient acquisition within its fish host.</title>
        <authorList>
            <person name="Yang Y."/>
            <person name="Xiong J."/>
            <person name="Zhou Z."/>
            <person name="Huo F."/>
            <person name="Miao W."/>
            <person name="Ran C."/>
            <person name="Liu Y."/>
            <person name="Zhang J."/>
            <person name="Feng J."/>
            <person name="Wang M."/>
            <person name="Wang M."/>
            <person name="Wang L."/>
            <person name="Yao B."/>
        </authorList>
    </citation>
    <scope>NUCLEOTIDE SEQUENCE [LARGE SCALE GENOMIC DNA]</scope>
    <source>
        <strain evidence="5">Wuqing</strain>
    </source>
</reference>
<comment type="similarity">
    <text evidence="4">Belongs to the adenylate kinase family.</text>
</comment>
<keyword evidence="6" id="KW-1185">Reference proteome</keyword>
<comment type="caution">
    <text evidence="5">The sequence shown here is derived from an EMBL/GenBank/DDBJ whole genome shotgun (WGS) entry which is preliminary data.</text>
</comment>
<dbReference type="InterPro" id="IPR027417">
    <property type="entry name" value="P-loop_NTPase"/>
</dbReference>
<keyword evidence="2" id="KW-0547">Nucleotide-binding</keyword>
<dbReference type="SUPFAM" id="SSF52540">
    <property type="entry name" value="P-loop containing nucleoside triphosphate hydrolases"/>
    <property type="match status" value="1"/>
</dbReference>
<accession>A0A0C2IF45</accession>
<evidence type="ECO:0000256" key="4">
    <source>
        <dbReference type="RuleBase" id="RU003330"/>
    </source>
</evidence>
<sequence>MMREGKIVPVEITMALLEKEMRDIGWSKFYLIDGFPRDLENLEGFLDHLGERVDIRCAIWFDIDENISFHRVILRSEASDRVDDNPSSLDKRFSNFNLDGKTTRV</sequence>
<dbReference type="InterPro" id="IPR033690">
    <property type="entry name" value="Adenylat_kinase_CS"/>
</dbReference>
<evidence type="ECO:0000256" key="3">
    <source>
        <dbReference type="ARBA" id="ARBA00022777"/>
    </source>
</evidence>
<dbReference type="GO" id="GO:0019205">
    <property type="term" value="F:nucleobase-containing compound kinase activity"/>
    <property type="evidence" value="ECO:0007669"/>
    <property type="project" value="InterPro"/>
</dbReference>
<dbReference type="Proteomes" id="UP000031668">
    <property type="component" value="Unassembled WGS sequence"/>
</dbReference>
<evidence type="ECO:0000256" key="2">
    <source>
        <dbReference type="ARBA" id="ARBA00022741"/>
    </source>
</evidence>
<name>A0A0C2IF45_THEKT</name>
<evidence type="ECO:0000313" key="5">
    <source>
        <dbReference type="EMBL" id="KII63953.1"/>
    </source>
</evidence>
<dbReference type="AlphaFoldDB" id="A0A0C2IF45"/>
<dbReference type="Pfam" id="PF00406">
    <property type="entry name" value="ADK"/>
    <property type="match status" value="1"/>
</dbReference>
<dbReference type="Gene3D" id="3.40.50.300">
    <property type="entry name" value="P-loop containing nucleotide triphosphate hydrolases"/>
    <property type="match status" value="1"/>
</dbReference>
<proteinExistence type="inferred from homology"/>
<gene>
    <name evidence="5" type="ORF">RF11_04366</name>
</gene>
<dbReference type="PROSITE" id="PS00113">
    <property type="entry name" value="ADENYLATE_KINASE"/>
    <property type="match status" value="1"/>
</dbReference>
<dbReference type="PRINTS" id="PR00094">
    <property type="entry name" value="ADENYLTKNASE"/>
</dbReference>
<dbReference type="PANTHER" id="PTHR23359">
    <property type="entry name" value="NUCLEOTIDE KINASE"/>
    <property type="match status" value="1"/>
</dbReference>
<dbReference type="GO" id="GO:0006139">
    <property type="term" value="P:nucleobase-containing compound metabolic process"/>
    <property type="evidence" value="ECO:0007669"/>
    <property type="project" value="InterPro"/>
</dbReference>
<evidence type="ECO:0000313" key="6">
    <source>
        <dbReference type="Proteomes" id="UP000031668"/>
    </source>
</evidence>
<dbReference type="EMBL" id="JWZT01004508">
    <property type="protein sequence ID" value="KII63953.1"/>
    <property type="molecule type" value="Genomic_DNA"/>
</dbReference>
<dbReference type="InterPro" id="IPR000850">
    <property type="entry name" value="Adenylat/UMP-CMP_kin"/>
</dbReference>
<keyword evidence="3 4" id="KW-0418">Kinase</keyword>
<dbReference type="GO" id="GO:0005524">
    <property type="term" value="F:ATP binding"/>
    <property type="evidence" value="ECO:0007669"/>
    <property type="project" value="InterPro"/>
</dbReference>
<organism evidence="5 6">
    <name type="scientific">Thelohanellus kitauei</name>
    <name type="common">Myxosporean</name>
    <dbReference type="NCBI Taxonomy" id="669202"/>
    <lineage>
        <taxon>Eukaryota</taxon>
        <taxon>Metazoa</taxon>
        <taxon>Cnidaria</taxon>
        <taxon>Myxozoa</taxon>
        <taxon>Myxosporea</taxon>
        <taxon>Bivalvulida</taxon>
        <taxon>Platysporina</taxon>
        <taxon>Myxobolidae</taxon>
        <taxon>Thelohanellus</taxon>
    </lineage>
</organism>
<dbReference type="OrthoDB" id="442176at2759"/>
<protein>
    <submittedName>
        <fullName evidence="5">UMP-CMP kinase</fullName>
    </submittedName>
</protein>
<keyword evidence="1 4" id="KW-0808">Transferase</keyword>